<evidence type="ECO:0000313" key="2">
    <source>
        <dbReference type="EMBL" id="PCG69773.1"/>
    </source>
</evidence>
<evidence type="ECO:0000313" key="3">
    <source>
        <dbReference type="EMBL" id="PCG69774.1"/>
    </source>
</evidence>
<dbReference type="SUPFAM" id="SSF46689">
    <property type="entry name" value="Homeodomain-like"/>
    <property type="match status" value="1"/>
</dbReference>
<accession>A0A2A4JDZ1</accession>
<dbReference type="Gene3D" id="1.10.10.10">
    <property type="entry name" value="Winged helix-like DNA-binding domain superfamily/Winged helix DNA-binding domain"/>
    <property type="match status" value="1"/>
</dbReference>
<name>A0A2A4JDZ1_HELVI</name>
<comment type="caution">
    <text evidence="3">The sequence shown here is derived from an EMBL/GenBank/DDBJ whole genome shotgun (WGS) entry which is preliminary data.</text>
</comment>
<dbReference type="InterPro" id="IPR009057">
    <property type="entry name" value="Homeodomain-like_sf"/>
</dbReference>
<proteinExistence type="predicted"/>
<dbReference type="GO" id="GO:0005634">
    <property type="term" value="C:nucleus"/>
    <property type="evidence" value="ECO:0007669"/>
    <property type="project" value="UniProtKB-SubCell"/>
</dbReference>
<organism evidence="3">
    <name type="scientific">Heliothis virescens</name>
    <name type="common">Tobacco budworm moth</name>
    <dbReference type="NCBI Taxonomy" id="7102"/>
    <lineage>
        <taxon>Eukaryota</taxon>
        <taxon>Metazoa</taxon>
        <taxon>Ecdysozoa</taxon>
        <taxon>Arthropoda</taxon>
        <taxon>Hexapoda</taxon>
        <taxon>Insecta</taxon>
        <taxon>Pterygota</taxon>
        <taxon>Neoptera</taxon>
        <taxon>Endopterygota</taxon>
        <taxon>Lepidoptera</taxon>
        <taxon>Glossata</taxon>
        <taxon>Ditrysia</taxon>
        <taxon>Noctuoidea</taxon>
        <taxon>Noctuidae</taxon>
        <taxon>Heliothinae</taxon>
        <taxon>Heliothis</taxon>
    </lineage>
</organism>
<evidence type="ECO:0008006" key="4">
    <source>
        <dbReference type="Google" id="ProtNLM"/>
    </source>
</evidence>
<sequence length="116" mass="12976">MAPRLTPAQREHIIMLKSSGCRVIDICRLTGITKNTVGLWLRRWEESGTLQPHYRSQYTRATTAEDDAAIVAAHSANPGLSTRVSSSSYSISMDTVRRRLKEAAKQIEARPSFCLE</sequence>
<evidence type="ECO:0000256" key="1">
    <source>
        <dbReference type="ARBA" id="ARBA00004123"/>
    </source>
</evidence>
<reference evidence="3" key="1">
    <citation type="submission" date="2017-09" db="EMBL/GenBank/DDBJ databases">
        <title>Contemporary evolution of a Lepidopteran species, Heliothis virescens, in response to modern agricultural practices.</title>
        <authorList>
            <person name="Fritz M.L."/>
            <person name="Deyonke A.M."/>
            <person name="Papanicolaou A."/>
            <person name="Micinski S."/>
            <person name="Westbrook J."/>
            <person name="Gould F."/>
        </authorList>
    </citation>
    <scope>NUCLEOTIDE SEQUENCE [LARGE SCALE GENOMIC DNA]</scope>
    <source>
        <strain evidence="3">HvINT-</strain>
        <tissue evidence="3">Whole body</tissue>
    </source>
</reference>
<dbReference type="AlphaFoldDB" id="A0A2A4JDZ1"/>
<comment type="subcellular location">
    <subcellularLocation>
        <location evidence="1">Nucleus</location>
    </subcellularLocation>
</comment>
<dbReference type="EMBL" id="NWSH01001894">
    <property type="protein sequence ID" value="PCG69773.1"/>
    <property type="molecule type" value="Genomic_DNA"/>
</dbReference>
<dbReference type="EMBL" id="NWSH01001894">
    <property type="protein sequence ID" value="PCG69774.1"/>
    <property type="molecule type" value="Genomic_DNA"/>
</dbReference>
<dbReference type="Pfam" id="PF13384">
    <property type="entry name" value="HTH_23"/>
    <property type="match status" value="1"/>
</dbReference>
<dbReference type="STRING" id="7102.A0A2A4JDZ1"/>
<protein>
    <recommendedName>
        <fullName evidence="4">Paired domain-containing protein</fullName>
    </recommendedName>
</protein>
<dbReference type="InterPro" id="IPR036388">
    <property type="entry name" value="WH-like_DNA-bd_sf"/>
</dbReference>
<gene>
    <name evidence="2" type="ORF">B5V51_3704</name>
    <name evidence="3" type="ORF">B5V51_3705</name>
</gene>